<dbReference type="OrthoDB" id="9800872at2"/>
<dbReference type="Pfam" id="PF00581">
    <property type="entry name" value="Rhodanese"/>
    <property type="match status" value="1"/>
</dbReference>
<organism evidence="3 4">
    <name type="scientific">Enteroscipio rubneri</name>
    <dbReference type="NCBI Taxonomy" id="2070686"/>
    <lineage>
        <taxon>Bacteria</taxon>
        <taxon>Bacillati</taxon>
        <taxon>Actinomycetota</taxon>
        <taxon>Coriobacteriia</taxon>
        <taxon>Eggerthellales</taxon>
        <taxon>Eggerthellaceae</taxon>
        <taxon>Enteroscipio</taxon>
    </lineage>
</organism>
<dbReference type="InterPro" id="IPR001763">
    <property type="entry name" value="Rhodanese-like_dom"/>
</dbReference>
<keyword evidence="1" id="KW-0732">Signal</keyword>
<dbReference type="InterPro" id="IPR036873">
    <property type="entry name" value="Rhodanese-like_dom_sf"/>
</dbReference>
<comment type="caution">
    <text evidence="3">The sequence shown here is derived from an EMBL/GenBank/DDBJ whole genome shotgun (WGS) entry which is preliminary data.</text>
</comment>
<dbReference type="Gene3D" id="3.40.250.10">
    <property type="entry name" value="Rhodanese-like domain"/>
    <property type="match status" value="1"/>
</dbReference>
<sequence length="169" mass="17308">MKSETRTGMTVFTCAAIAALALTGALALSACSNAPADSKETTMEETGAGSAASQAATSNGTAGAYRAITAGEAQDMMAGGDVTIVDVRTPQEYTEGHIPGAINIPLDRIGTEQPAELADPGAELIVYCRTGVRSKQASDKLVDLGYEHVNDMGGIVDWTGDVVTGDQPN</sequence>
<dbReference type="InterPro" id="IPR001307">
    <property type="entry name" value="Thiosulphate_STrfase_CS"/>
</dbReference>
<name>A0A2K2UCV4_9ACTN</name>
<dbReference type="PROSITE" id="PS50206">
    <property type="entry name" value="RHODANESE_3"/>
    <property type="match status" value="1"/>
</dbReference>
<dbReference type="PROSITE" id="PS00380">
    <property type="entry name" value="RHODANESE_1"/>
    <property type="match status" value="1"/>
</dbReference>
<feature type="chain" id="PRO_5014421188" evidence="1">
    <location>
        <begin position="37"/>
        <end position="169"/>
    </location>
</feature>
<feature type="signal peptide" evidence="1">
    <location>
        <begin position="1"/>
        <end position="36"/>
    </location>
</feature>
<evidence type="ECO:0000259" key="2">
    <source>
        <dbReference type="PROSITE" id="PS50206"/>
    </source>
</evidence>
<dbReference type="PROSITE" id="PS51257">
    <property type="entry name" value="PROKAR_LIPOPROTEIN"/>
    <property type="match status" value="1"/>
</dbReference>
<dbReference type="GO" id="GO:0004792">
    <property type="term" value="F:thiosulfate-cyanide sulfurtransferase activity"/>
    <property type="evidence" value="ECO:0007669"/>
    <property type="project" value="InterPro"/>
</dbReference>
<protein>
    <submittedName>
        <fullName evidence="3">Rhodanese-like domain-containing protein</fullName>
    </submittedName>
</protein>
<dbReference type="PANTHER" id="PTHR44086">
    <property type="entry name" value="THIOSULFATE SULFURTRANSFERASE RDL2, MITOCHONDRIAL-RELATED"/>
    <property type="match status" value="1"/>
</dbReference>
<gene>
    <name evidence="3" type="ORF">C2L71_04990</name>
</gene>
<feature type="domain" description="Rhodanese" evidence="2">
    <location>
        <begin position="78"/>
        <end position="163"/>
    </location>
</feature>
<proteinExistence type="predicted"/>
<dbReference type="EMBL" id="PPEK01000004">
    <property type="protein sequence ID" value="PNV67990.1"/>
    <property type="molecule type" value="Genomic_DNA"/>
</dbReference>
<evidence type="ECO:0000256" key="1">
    <source>
        <dbReference type="SAM" id="SignalP"/>
    </source>
</evidence>
<dbReference type="SUPFAM" id="SSF52821">
    <property type="entry name" value="Rhodanese/Cell cycle control phosphatase"/>
    <property type="match status" value="1"/>
</dbReference>
<reference evidence="4" key="1">
    <citation type="submission" date="2018-01" db="EMBL/GenBank/DDBJ databases">
        <title>Rubneribacter badeniensis gen. nov., sp. nov., and Colonibacter rubneri, gen. nov., sp. nov., WGS of new members of the Eggerthellaceae.</title>
        <authorList>
            <person name="Danylec N."/>
            <person name="Stoll D.A."/>
            <person name="Doetsch A."/>
            <person name="Kulling S.E."/>
            <person name="Huch M."/>
        </authorList>
    </citation>
    <scope>NUCLEOTIDE SEQUENCE [LARGE SCALE GENOMIC DNA]</scope>
    <source>
        <strain evidence="4">ResAG-96</strain>
    </source>
</reference>
<evidence type="ECO:0000313" key="4">
    <source>
        <dbReference type="Proteomes" id="UP000236197"/>
    </source>
</evidence>
<accession>A0A2K2UCV4</accession>
<dbReference type="SMART" id="SM00450">
    <property type="entry name" value="RHOD"/>
    <property type="match status" value="1"/>
</dbReference>
<evidence type="ECO:0000313" key="3">
    <source>
        <dbReference type="EMBL" id="PNV67990.1"/>
    </source>
</evidence>
<dbReference type="CDD" id="cd00158">
    <property type="entry name" value="RHOD"/>
    <property type="match status" value="1"/>
</dbReference>
<dbReference type="Proteomes" id="UP000236197">
    <property type="component" value="Unassembled WGS sequence"/>
</dbReference>
<keyword evidence="4" id="KW-1185">Reference proteome</keyword>
<dbReference type="PANTHER" id="PTHR44086:SF10">
    <property type="entry name" value="THIOSULFATE SULFURTRANSFERASE_RHODANESE-LIKE DOMAIN-CONTAINING PROTEIN 3"/>
    <property type="match status" value="1"/>
</dbReference>
<dbReference type="RefSeq" id="WP_103264792.1">
    <property type="nucleotide sequence ID" value="NZ_DBFOLS010000039.1"/>
</dbReference>
<dbReference type="AlphaFoldDB" id="A0A2K2UCV4"/>